<dbReference type="EMBL" id="MIGC01001418">
    <property type="protein sequence ID" value="PHJ22910.1"/>
    <property type="molecule type" value="Genomic_DNA"/>
</dbReference>
<dbReference type="InterPro" id="IPR029058">
    <property type="entry name" value="AB_hydrolase_fold"/>
</dbReference>
<dbReference type="GO" id="GO:0006629">
    <property type="term" value="P:lipid metabolic process"/>
    <property type="evidence" value="ECO:0007669"/>
    <property type="project" value="InterPro"/>
</dbReference>
<keyword evidence="4" id="KW-1185">Reference proteome</keyword>
<protein>
    <submittedName>
        <fullName evidence="3">Lipase</fullName>
    </submittedName>
</protein>
<dbReference type="Pfam" id="PF01764">
    <property type="entry name" value="Lipase_3"/>
    <property type="match status" value="1"/>
</dbReference>
<dbReference type="Gene3D" id="3.40.50.1820">
    <property type="entry name" value="alpha/beta hydrolase"/>
    <property type="match status" value="1"/>
</dbReference>
<feature type="compositionally biased region" description="Low complexity" evidence="1">
    <location>
        <begin position="765"/>
        <end position="777"/>
    </location>
</feature>
<dbReference type="SUPFAM" id="SSF53474">
    <property type="entry name" value="alpha/beta-Hydrolases"/>
    <property type="match status" value="1"/>
</dbReference>
<sequence>MATGGARVPILLSTGILPARLFSTFFCLVNYITVAYNGFLSLQFAHSVTLSQEETPVTARHHSTYAPTLDPVVVRPQGTFRQSFELDNGASFAEEQSHNEDSGSGDSSDSNRSPESPRTFEARRAPTKTVLTRLHPTLLAAEQVARATRGPSGSVSLSDALGASPRPLAVRRPPGGLYASSVNPQFSPKLPPPVAPRSGRTKVHPAVPPRPRPVLSPDDSTVPQRTTFRPLPPVPVPVETSPRSEFSPSSPPPPSRSFPPDIPPLPDTAPPDDSAFPLLPPPPPLVSFPPSDISPQPQSSPGPAPASLLPPASLPPKSSPASEFTRPPPFAITLSPDVPPRSKQPRRPQFPPPPPPTLLVPFPSDISPGSEPPPPPDFPAPPAPRAAPLAEPTPTELPGHRLRVPPVQSAVPELPKTGLGKPSSSQPSPDTARSLDEVEGLPRSGESSSSSDDEVAGAGGPGGGGGRGTPSRPIPVSILRGTGPDGSLGSLTSIANLPGFGIVRAFSAKAFHLQKACHGIHDSFMMRPELPDEKGSVCVFQNLTEMSREISKVLAPLAVRSGIVPMLGRWKKKIYTRILLRALVRALGRKRHGPQDLSAIIRNVFTQRRGFSKQLNNLGITYLICQAALPEDVAQQGQFRHDDGPVPINPAISFLRVEGAWVLMPDRDTFGDEVEASGYTAEGNDRQRPTMASMAIVFQLILRLVKLSDHFLRESDQEAASYFPRPWTVDTILAARFTEYAPVHTPDYEINPLAVSSLQDSKMSVKNSSKSSTYNSVARTSASPRPRANRLPAVNADTCYRNASFQHEVTRPFAAILMRDTSNEPPSTVLGPLVDALVLFRDAGSPKEWTLRFMSTARTSPLLSNDPKVMWHEGIDLLFEMAVRRELEKLVEKLRNRILPGRTSTTPYSLLLAGHALGGGLAILAAWFLTNVLEREIDQGLLRISCVAFGAPPVGNKEAQQLIGRLNCLQFGSAFDALLRAQKIPNSSLVPGPTLKFYLRDLLLANVRDQAGAVQFKGLTWFLARQKIEDRSRLQARHFSVSRALSTNPLVAHTAIYACVTAVLGGLLQQFGWGSMCSGTVVDGVYTHSLSDQWDRRLAAADAKTRSIVLPKTELLLDEMSRTTQRQLKILEQAAVKAERCDYKYL</sequence>
<evidence type="ECO:0000259" key="2">
    <source>
        <dbReference type="Pfam" id="PF01764"/>
    </source>
</evidence>
<organism evidence="3 4">
    <name type="scientific">Cystoisospora suis</name>
    <dbReference type="NCBI Taxonomy" id="483139"/>
    <lineage>
        <taxon>Eukaryota</taxon>
        <taxon>Sar</taxon>
        <taxon>Alveolata</taxon>
        <taxon>Apicomplexa</taxon>
        <taxon>Conoidasida</taxon>
        <taxon>Coccidia</taxon>
        <taxon>Eucoccidiorida</taxon>
        <taxon>Eimeriorina</taxon>
        <taxon>Sarcocystidae</taxon>
        <taxon>Cystoisospora</taxon>
    </lineage>
</organism>
<feature type="compositionally biased region" description="Low complexity" evidence="1">
    <location>
        <begin position="102"/>
        <end position="117"/>
    </location>
</feature>
<gene>
    <name evidence="3" type="ORF">CSUI_003240</name>
</gene>
<proteinExistence type="predicted"/>
<feature type="domain" description="Fungal lipase-type" evidence="2">
    <location>
        <begin position="838"/>
        <end position="964"/>
    </location>
</feature>
<dbReference type="OrthoDB" id="438440at2759"/>
<dbReference type="RefSeq" id="XP_067924587.1">
    <property type="nucleotide sequence ID" value="XM_068063438.1"/>
</dbReference>
<feature type="region of interest" description="Disordered" evidence="1">
    <location>
        <begin position="765"/>
        <end position="790"/>
    </location>
</feature>
<dbReference type="InterPro" id="IPR002921">
    <property type="entry name" value="Fungal_lipase-type"/>
</dbReference>
<feature type="region of interest" description="Disordered" evidence="1">
    <location>
        <begin position="92"/>
        <end position="481"/>
    </location>
</feature>
<evidence type="ECO:0000313" key="4">
    <source>
        <dbReference type="Proteomes" id="UP000221165"/>
    </source>
</evidence>
<feature type="compositionally biased region" description="Pro residues" evidence="1">
    <location>
        <begin position="370"/>
        <end position="385"/>
    </location>
</feature>
<feature type="compositionally biased region" description="Gly residues" evidence="1">
    <location>
        <begin position="457"/>
        <end position="468"/>
    </location>
</feature>
<feature type="compositionally biased region" description="Pro residues" evidence="1">
    <location>
        <begin position="249"/>
        <end position="269"/>
    </location>
</feature>
<dbReference type="Proteomes" id="UP000221165">
    <property type="component" value="Unassembled WGS sequence"/>
</dbReference>
<feature type="compositionally biased region" description="Pro residues" evidence="1">
    <location>
        <begin position="348"/>
        <end position="358"/>
    </location>
</feature>
<feature type="compositionally biased region" description="Low complexity" evidence="1">
    <location>
        <begin position="239"/>
        <end position="248"/>
    </location>
</feature>
<dbReference type="AlphaFoldDB" id="A0A2C6KR41"/>
<feature type="compositionally biased region" description="Low complexity" evidence="1">
    <location>
        <begin position="288"/>
        <end position="297"/>
    </location>
</feature>
<comment type="caution">
    <text evidence="3">The sequence shown here is derived from an EMBL/GenBank/DDBJ whole genome shotgun (WGS) entry which is preliminary data.</text>
</comment>
<dbReference type="GeneID" id="94426649"/>
<feature type="compositionally biased region" description="Pro residues" evidence="1">
    <location>
        <begin position="278"/>
        <end position="287"/>
    </location>
</feature>
<reference evidence="3 4" key="1">
    <citation type="journal article" date="2017" name="Int. J. Parasitol.">
        <title>The genome of the protozoan parasite Cystoisospora suis and a reverse vaccinology approach to identify vaccine candidates.</title>
        <authorList>
            <person name="Palmieri N."/>
            <person name="Shrestha A."/>
            <person name="Ruttkowski B."/>
            <person name="Beck T."/>
            <person name="Vogl C."/>
            <person name="Tomley F."/>
            <person name="Blake D.P."/>
            <person name="Joachim A."/>
        </authorList>
    </citation>
    <scope>NUCLEOTIDE SEQUENCE [LARGE SCALE GENOMIC DNA]</scope>
    <source>
        <strain evidence="3 4">Wien I</strain>
    </source>
</reference>
<accession>A0A2C6KR41</accession>
<evidence type="ECO:0000256" key="1">
    <source>
        <dbReference type="SAM" id="MobiDB-lite"/>
    </source>
</evidence>
<name>A0A2C6KR41_9APIC</name>
<feature type="compositionally biased region" description="Low complexity" evidence="1">
    <location>
        <begin position="386"/>
        <end position="397"/>
    </location>
</feature>
<feature type="compositionally biased region" description="Polar residues" evidence="1">
    <location>
        <begin position="422"/>
        <end position="431"/>
    </location>
</feature>
<dbReference type="VEuPathDB" id="ToxoDB:CSUI_003240"/>
<evidence type="ECO:0000313" key="3">
    <source>
        <dbReference type="EMBL" id="PHJ22910.1"/>
    </source>
</evidence>